<dbReference type="Gene3D" id="3.90.1750.10">
    <property type="entry name" value="Hect, E3 ligase catalytic domains"/>
    <property type="match status" value="1"/>
</dbReference>
<evidence type="ECO:0000259" key="7">
    <source>
        <dbReference type="PROSITE" id="PS50237"/>
    </source>
</evidence>
<accession>R8BWF2</accession>
<dbReference type="AlphaFoldDB" id="R8BWF2"/>
<dbReference type="Pfam" id="PF00632">
    <property type="entry name" value="HECT"/>
    <property type="match status" value="1"/>
</dbReference>
<dbReference type="GeneID" id="19328743"/>
<dbReference type="InterPro" id="IPR000569">
    <property type="entry name" value="HECT_dom"/>
</dbReference>
<name>R8BWF2_PHAM7</name>
<dbReference type="Gene3D" id="3.30.2410.10">
    <property type="entry name" value="Hect, E3 ligase catalytic domain"/>
    <property type="match status" value="1"/>
</dbReference>
<feature type="domain" description="HECT" evidence="7">
    <location>
        <begin position="242"/>
        <end position="602"/>
    </location>
</feature>
<dbReference type="Gene3D" id="3.30.2160.10">
    <property type="entry name" value="Hect, E3 ligase catalytic domain"/>
    <property type="match status" value="1"/>
</dbReference>
<feature type="compositionally biased region" description="Low complexity" evidence="6">
    <location>
        <begin position="408"/>
        <end position="426"/>
    </location>
</feature>
<gene>
    <name evidence="8" type="ORF">UCRPA7_794</name>
</gene>
<dbReference type="GO" id="GO:0000209">
    <property type="term" value="P:protein polyubiquitination"/>
    <property type="evidence" value="ECO:0007669"/>
    <property type="project" value="InterPro"/>
</dbReference>
<dbReference type="PROSITE" id="PS50237">
    <property type="entry name" value="HECT"/>
    <property type="match status" value="1"/>
</dbReference>
<dbReference type="EC" id="2.3.2.26" evidence="2"/>
<evidence type="ECO:0000256" key="6">
    <source>
        <dbReference type="SAM" id="MobiDB-lite"/>
    </source>
</evidence>
<dbReference type="OrthoDB" id="5981550at2759"/>
<evidence type="ECO:0000313" key="9">
    <source>
        <dbReference type="Proteomes" id="UP000014074"/>
    </source>
</evidence>
<keyword evidence="3" id="KW-0808">Transferase</keyword>
<evidence type="ECO:0000256" key="2">
    <source>
        <dbReference type="ARBA" id="ARBA00012485"/>
    </source>
</evidence>
<protein>
    <recommendedName>
        <fullName evidence="2">HECT-type E3 ubiquitin transferase</fullName>
        <ecNumber evidence="2">2.3.2.26</ecNumber>
    </recommendedName>
</protein>
<dbReference type="GO" id="GO:0061630">
    <property type="term" value="F:ubiquitin protein ligase activity"/>
    <property type="evidence" value="ECO:0007669"/>
    <property type="project" value="UniProtKB-EC"/>
</dbReference>
<evidence type="ECO:0000313" key="8">
    <source>
        <dbReference type="EMBL" id="EOO03706.1"/>
    </source>
</evidence>
<dbReference type="SUPFAM" id="SSF56204">
    <property type="entry name" value="Hect, E3 ligase catalytic domain"/>
    <property type="match status" value="1"/>
</dbReference>
<dbReference type="FunFam" id="3.30.2410.10:FF:000003">
    <property type="entry name" value="probable E3 ubiquitin-protein ligase HERC4 isoform X1"/>
    <property type="match status" value="1"/>
</dbReference>
<reference evidence="9" key="1">
    <citation type="journal article" date="2013" name="Genome Announc.">
        <title>Draft genome sequence of the ascomycete Phaeoacremonium aleophilum strain UCR-PA7, a causal agent of the esca disease complex in grapevines.</title>
        <authorList>
            <person name="Blanco-Ulate B."/>
            <person name="Rolshausen P."/>
            <person name="Cantu D."/>
        </authorList>
    </citation>
    <scope>NUCLEOTIDE SEQUENCE [LARGE SCALE GENOMIC DNA]</scope>
    <source>
        <strain evidence="9">UCR-PA7</strain>
    </source>
</reference>
<dbReference type="eggNOG" id="KOG0941">
    <property type="taxonomic scope" value="Eukaryota"/>
</dbReference>
<dbReference type="HOGENOM" id="CLU_002173_5_4_1"/>
<sequence length="602" mass="68798">MRLARRLFAAVTTRRYYDSMIENELDSDVDASEQADVLAPLFSQLDFLNMDAVYILNFSFFERTLHEARVPTLLLDWARAVMLNDWDGSPEVPGDGPFGGALALIEAMYNKRQALLLGDAQFRAEYFAERLDEVVMPIAWLSFTSTKQKFHLLDFPYIFNPSTLVSYFRSINFSRMSRSFEESSSLKNRMEHIIQPGSLIINNHHKNVLQDLLHTASSKYLILDISRDNVITDAFDQLWRREERELMRPLKVHLGEEGGEEGFDSGGVQQEFFRMAIAEALDPKYGAFTIDDRTRMVWFQPGSLEAEWKFELVGLLISLAVYNGLTLPITFPKALYRKLLGEPVTELHHIADGWPDLASGLTTLLEWDEKDGLVEDVFARTYEFSVSMFDEHISREMNSDNPEWPQFPKSVAESSSSTSPLSAANPPDAPLVTGENRNAYVSDYIHYLTDVSVKPQYEAFARGFRTCLHPKSLTLLTSNLLQSIVEGVQDIDIADLRRYTRYVGWDSTHRTIKDFWSIVKRYDDRMKRKLLEFVTASDRVPVGGMKNLQFVVQRNGEEGDGGHLPTAYTCYGTLLLPEYHDKEILRERLSMALENAQGFGFA</sequence>
<evidence type="ECO:0000256" key="5">
    <source>
        <dbReference type="PROSITE-ProRule" id="PRU00104"/>
    </source>
</evidence>
<keyword evidence="9" id="KW-1185">Reference proteome</keyword>
<dbReference type="SMART" id="SM00119">
    <property type="entry name" value="HECTc"/>
    <property type="match status" value="1"/>
</dbReference>
<dbReference type="Proteomes" id="UP000014074">
    <property type="component" value="Unassembled WGS sequence"/>
</dbReference>
<proteinExistence type="predicted"/>
<feature type="active site" description="Glycyl thioester intermediate" evidence="5">
    <location>
        <position position="570"/>
    </location>
</feature>
<dbReference type="InterPro" id="IPR035983">
    <property type="entry name" value="Hect_E3_ubiquitin_ligase"/>
</dbReference>
<dbReference type="PANTHER" id="PTHR45700">
    <property type="entry name" value="UBIQUITIN-PROTEIN LIGASE E3C"/>
    <property type="match status" value="1"/>
</dbReference>
<evidence type="ECO:0000256" key="1">
    <source>
        <dbReference type="ARBA" id="ARBA00000885"/>
    </source>
</evidence>
<dbReference type="KEGG" id="tmn:UCRPA7_794"/>
<comment type="catalytic activity">
    <reaction evidence="1">
        <text>S-ubiquitinyl-[E2 ubiquitin-conjugating enzyme]-L-cysteine + [acceptor protein]-L-lysine = [E2 ubiquitin-conjugating enzyme]-L-cysteine + N(6)-ubiquitinyl-[acceptor protein]-L-lysine.</text>
        <dbReference type="EC" id="2.3.2.26"/>
    </reaction>
</comment>
<evidence type="ECO:0000256" key="3">
    <source>
        <dbReference type="ARBA" id="ARBA00022679"/>
    </source>
</evidence>
<dbReference type="InterPro" id="IPR044611">
    <property type="entry name" value="E3A/B/C-like"/>
</dbReference>
<dbReference type="EMBL" id="KB932813">
    <property type="protein sequence ID" value="EOO03706.1"/>
    <property type="molecule type" value="Genomic_DNA"/>
</dbReference>
<dbReference type="PANTHER" id="PTHR45700:SF8">
    <property type="entry name" value="HECT-TYPE E3 UBIQUITIN TRANSFERASE"/>
    <property type="match status" value="1"/>
</dbReference>
<dbReference type="RefSeq" id="XP_007911578.1">
    <property type="nucleotide sequence ID" value="XM_007913387.1"/>
</dbReference>
<evidence type="ECO:0000256" key="4">
    <source>
        <dbReference type="ARBA" id="ARBA00022786"/>
    </source>
</evidence>
<keyword evidence="4 5" id="KW-0833">Ubl conjugation pathway</keyword>
<organism evidence="8 9">
    <name type="scientific">Phaeoacremonium minimum (strain UCR-PA7)</name>
    <name type="common">Esca disease fungus</name>
    <name type="synonym">Togninia minima</name>
    <dbReference type="NCBI Taxonomy" id="1286976"/>
    <lineage>
        <taxon>Eukaryota</taxon>
        <taxon>Fungi</taxon>
        <taxon>Dikarya</taxon>
        <taxon>Ascomycota</taxon>
        <taxon>Pezizomycotina</taxon>
        <taxon>Sordariomycetes</taxon>
        <taxon>Sordariomycetidae</taxon>
        <taxon>Togniniales</taxon>
        <taxon>Togniniaceae</taxon>
        <taxon>Phaeoacremonium</taxon>
    </lineage>
</organism>
<feature type="region of interest" description="Disordered" evidence="6">
    <location>
        <begin position="397"/>
        <end position="432"/>
    </location>
</feature>